<protein>
    <recommendedName>
        <fullName evidence="1">Vacuolar ATPase assembly protein VMA22</fullName>
    </recommendedName>
</protein>
<name>A0A2P2L6T3_RHIMU</name>
<organism evidence="2">
    <name type="scientific">Rhizophora mucronata</name>
    <name type="common">Asiatic mangrove</name>
    <dbReference type="NCBI Taxonomy" id="61149"/>
    <lineage>
        <taxon>Eukaryota</taxon>
        <taxon>Viridiplantae</taxon>
        <taxon>Streptophyta</taxon>
        <taxon>Embryophyta</taxon>
        <taxon>Tracheophyta</taxon>
        <taxon>Spermatophyta</taxon>
        <taxon>Magnoliopsida</taxon>
        <taxon>eudicotyledons</taxon>
        <taxon>Gunneridae</taxon>
        <taxon>Pentapetalae</taxon>
        <taxon>rosids</taxon>
        <taxon>fabids</taxon>
        <taxon>Malpighiales</taxon>
        <taxon>Rhizophoraceae</taxon>
        <taxon>Rhizophora</taxon>
    </lineage>
</organism>
<dbReference type="AlphaFoldDB" id="A0A2P2L6T3"/>
<accession>A0A2P2L6T3</accession>
<dbReference type="InterPro" id="IPR040357">
    <property type="entry name" value="Vma22/CCDC115"/>
</dbReference>
<dbReference type="PANTHER" id="PTHR31996:SF2">
    <property type="entry name" value="COILED-COIL DOMAIN-CONTAINING PROTEIN 115"/>
    <property type="match status" value="1"/>
</dbReference>
<evidence type="ECO:0000313" key="2">
    <source>
        <dbReference type="EMBL" id="MBX13692.1"/>
    </source>
</evidence>
<dbReference type="EMBL" id="GGEC01033208">
    <property type="protein sequence ID" value="MBX13692.1"/>
    <property type="molecule type" value="Transcribed_RNA"/>
</dbReference>
<dbReference type="GO" id="GO:0051082">
    <property type="term" value="F:unfolded protein binding"/>
    <property type="evidence" value="ECO:0007669"/>
    <property type="project" value="TreeGrafter"/>
</dbReference>
<reference evidence="2" key="1">
    <citation type="submission" date="2018-02" db="EMBL/GenBank/DDBJ databases">
        <title>Rhizophora mucronata_Transcriptome.</title>
        <authorList>
            <person name="Meera S.P."/>
            <person name="Sreeshan A."/>
            <person name="Augustine A."/>
        </authorList>
    </citation>
    <scope>NUCLEOTIDE SEQUENCE</scope>
    <source>
        <tissue evidence="2">Leaf</tissue>
    </source>
</reference>
<proteinExistence type="predicted"/>
<dbReference type="PANTHER" id="PTHR31996">
    <property type="entry name" value="COILED-COIL DOMAIN-CONTAINING PROTEIN 115"/>
    <property type="match status" value="1"/>
</dbReference>
<sequence length="148" mass="16740">MGTSRVNTALLDLTSHSASTWLKVTALDHQAEQPHFALRKWGSLENDHCCNEEHLSKESMLPEKSGNYVIRRRANSLPSEERDTMDGDTLKVDDQVQKERGKWLSVFGTLVSPKLRAAQLSFETALEMLVEIANMRSAILSTYDQIHK</sequence>
<evidence type="ECO:0000256" key="1">
    <source>
        <dbReference type="ARBA" id="ARBA00093634"/>
    </source>
</evidence>
<dbReference type="GO" id="GO:0070072">
    <property type="term" value="P:vacuolar proton-transporting V-type ATPase complex assembly"/>
    <property type="evidence" value="ECO:0007669"/>
    <property type="project" value="InterPro"/>
</dbReference>
<dbReference type="EMBL" id="GGEC01033207">
    <property type="protein sequence ID" value="MBX13691.1"/>
    <property type="molecule type" value="Transcribed_RNA"/>
</dbReference>